<evidence type="ECO:0000313" key="2">
    <source>
        <dbReference type="EMBL" id="EDP14166.1"/>
    </source>
</evidence>
<dbReference type="InterPro" id="IPR013249">
    <property type="entry name" value="RNA_pol_sigma70_r4_t2"/>
</dbReference>
<dbReference type="InterPro" id="IPR013324">
    <property type="entry name" value="RNA_pol_sigma_r3/r4-like"/>
</dbReference>
<gene>
    <name evidence="2" type="ORF">CLOBOL_05558</name>
</gene>
<dbReference type="eggNOG" id="ENOG502ZVF6">
    <property type="taxonomic scope" value="Bacteria"/>
</dbReference>
<dbReference type="EMBL" id="ABCC02000041">
    <property type="protein sequence ID" value="EDP14166.1"/>
    <property type="molecule type" value="Genomic_DNA"/>
</dbReference>
<dbReference type="GO" id="GO:0006352">
    <property type="term" value="P:DNA-templated transcription initiation"/>
    <property type="evidence" value="ECO:0007669"/>
    <property type="project" value="InterPro"/>
</dbReference>
<dbReference type="SUPFAM" id="SSF88659">
    <property type="entry name" value="Sigma3 and sigma4 domains of RNA polymerase sigma factors"/>
    <property type="match status" value="1"/>
</dbReference>
<name>A8S020_ENTBW</name>
<reference evidence="2 3" key="1">
    <citation type="submission" date="2007-08" db="EMBL/GenBank/DDBJ databases">
        <authorList>
            <person name="Fulton L."/>
            <person name="Clifton S."/>
            <person name="Fulton B."/>
            <person name="Xu J."/>
            <person name="Minx P."/>
            <person name="Pepin K.H."/>
            <person name="Johnson M."/>
            <person name="Thiruvilangam P."/>
            <person name="Bhonagiri V."/>
            <person name="Nash W.E."/>
            <person name="Mardis E.R."/>
            <person name="Wilson R.K."/>
        </authorList>
    </citation>
    <scope>NUCLEOTIDE SEQUENCE [LARGE SCALE GENOMIC DNA]</scope>
    <source>
        <strain evidence="3">ATCC BAA-613 / DSM 15670 / CCUG 46953 / JCM 12243 / WAL 16351</strain>
    </source>
</reference>
<dbReference type="HOGENOM" id="CLU_1500987_0_0_9"/>
<dbReference type="AlphaFoldDB" id="A8S020"/>
<proteinExistence type="predicted"/>
<organism evidence="2 3">
    <name type="scientific">Enterocloster bolteae (strain ATCC BAA-613 / DSM 15670 / CCUG 46953 / JCM 12243 / WAL 16351)</name>
    <name type="common">Clostridium bolteae</name>
    <dbReference type="NCBI Taxonomy" id="411902"/>
    <lineage>
        <taxon>Bacteria</taxon>
        <taxon>Bacillati</taxon>
        <taxon>Bacillota</taxon>
        <taxon>Clostridia</taxon>
        <taxon>Lachnospirales</taxon>
        <taxon>Lachnospiraceae</taxon>
        <taxon>Enterocloster</taxon>
    </lineage>
</organism>
<dbReference type="Gene3D" id="1.10.10.10">
    <property type="entry name" value="Winged helix-like DNA-binding domain superfamily/Winged helix DNA-binding domain"/>
    <property type="match status" value="1"/>
</dbReference>
<accession>A8S020</accession>
<dbReference type="InterPro" id="IPR036388">
    <property type="entry name" value="WH-like_DNA-bd_sf"/>
</dbReference>
<reference evidence="2 3" key="2">
    <citation type="submission" date="2007-09" db="EMBL/GenBank/DDBJ databases">
        <title>Draft genome sequence of Clostridium bolteae (ATCC BAA-613).</title>
        <authorList>
            <person name="Sudarsanam P."/>
            <person name="Ley R."/>
            <person name="Guruge J."/>
            <person name="Turnbaugh P.J."/>
            <person name="Mahowald M."/>
            <person name="Liep D."/>
            <person name="Gordon J."/>
        </authorList>
    </citation>
    <scope>NUCLEOTIDE SEQUENCE [LARGE SCALE GENOMIC DNA]</scope>
    <source>
        <strain evidence="3">ATCC BAA-613 / DSM 15670 / CCUG 46953 / JCM 12243 / WAL 16351</strain>
    </source>
</reference>
<evidence type="ECO:0000313" key="3">
    <source>
        <dbReference type="Proteomes" id="UP000005396"/>
    </source>
</evidence>
<evidence type="ECO:0000259" key="1">
    <source>
        <dbReference type="Pfam" id="PF08281"/>
    </source>
</evidence>
<dbReference type="PaxDb" id="411902-CLOBOL_05558"/>
<sequence>MYILSSHGAGDLQFPELKRQQKNSIQEDKMKEYGSEQGSSVQNRFTAYLVTAVKNKRISYMERKHQQTEFEAERPGVLERSYTDFEQEYRQYKLEHLPWKYNETPSIEQLIRVLEEGKLIGAIIKLKKREQEILIARVFEELDFKEIGTRMEMSEKQAEMAYYYVIRKIRKELEGKRYE</sequence>
<dbReference type="Proteomes" id="UP000005396">
    <property type="component" value="Unassembled WGS sequence"/>
</dbReference>
<protein>
    <recommendedName>
        <fullName evidence="1">RNA polymerase sigma factor 70 region 4 type 2 domain-containing protein</fullName>
    </recommendedName>
</protein>
<dbReference type="GO" id="GO:0016987">
    <property type="term" value="F:sigma factor activity"/>
    <property type="evidence" value="ECO:0007669"/>
    <property type="project" value="InterPro"/>
</dbReference>
<comment type="caution">
    <text evidence="2">The sequence shown here is derived from an EMBL/GenBank/DDBJ whole genome shotgun (WGS) entry which is preliminary data.</text>
</comment>
<feature type="domain" description="RNA polymerase sigma factor 70 region 4 type 2" evidence="1">
    <location>
        <begin position="119"/>
        <end position="158"/>
    </location>
</feature>
<dbReference type="GO" id="GO:0003677">
    <property type="term" value="F:DNA binding"/>
    <property type="evidence" value="ECO:0007669"/>
    <property type="project" value="InterPro"/>
</dbReference>
<dbReference type="Pfam" id="PF08281">
    <property type="entry name" value="Sigma70_r4_2"/>
    <property type="match status" value="1"/>
</dbReference>